<dbReference type="OrthoDB" id="3035772at2"/>
<evidence type="ECO:0000313" key="7">
    <source>
        <dbReference type="EMBL" id="KZE38886.1"/>
    </source>
</evidence>
<protein>
    <recommendedName>
        <fullName evidence="6">O-antigen ligase-related domain-containing protein</fullName>
    </recommendedName>
</protein>
<feature type="transmembrane region" description="Helical" evidence="5">
    <location>
        <begin position="231"/>
        <end position="249"/>
    </location>
</feature>
<feature type="transmembrane region" description="Helical" evidence="5">
    <location>
        <begin position="59"/>
        <end position="75"/>
    </location>
</feature>
<feature type="transmembrane region" description="Helical" evidence="5">
    <location>
        <begin position="7"/>
        <end position="26"/>
    </location>
</feature>
<dbReference type="InterPro" id="IPR051533">
    <property type="entry name" value="WaaL-like"/>
</dbReference>
<feature type="transmembrane region" description="Helical" evidence="5">
    <location>
        <begin position="81"/>
        <end position="98"/>
    </location>
</feature>
<proteinExistence type="predicted"/>
<dbReference type="AlphaFoldDB" id="A0A163FL17"/>
<sequence>MIITRKRITEVLYFLFFVLLFCTTASVPFRSILLFGIIIISILINLNKSLSIRRNRGDATRYIILLYAFAVLTNIYSNGNYQSGIVNLMLLIFMYISLDKYCGNINDFKNLIKIVFITTFIGGPIIGIYQMATGDFLFPVPASENSSYVDYKIFNAQQSNVNYGALTMQVSFFTALILSNSSDKYKLLYYISAIISVICILLTFSRGAIAATAVALLVIILYKKKTTVKSWIRIFWVLLLGTFLLSVYYENIMQFIYSNDVQHLFSQKETSSINDRTQQWEAATEAFLDGSIFQVVFGYGTEYATVLASYSGIPMSAHNIFFGQLTENGLVGFVLMFVVFFNGIKKIIKLNKHSKLALGMCCFMIAIWLTYQLISMIRWEFLVTIILFDIYYRIENNNLIIKPNSIKGRKVKAKERYNFN</sequence>
<accession>A0A163FL17</accession>
<keyword evidence="2 5" id="KW-0812">Transmembrane</keyword>
<reference evidence="7 8" key="1">
    <citation type="submission" date="2016-01" db="EMBL/GenBank/DDBJ databases">
        <title>Whole genome sequencing of Bhargavaea cecembensis T14.</title>
        <authorList>
            <person name="Hong K.W."/>
        </authorList>
    </citation>
    <scope>NUCLEOTIDE SEQUENCE [LARGE SCALE GENOMIC DNA]</scope>
    <source>
        <strain evidence="7 8">T14</strain>
    </source>
</reference>
<comment type="caution">
    <text evidence="7">The sequence shown here is derived from an EMBL/GenBank/DDBJ whole genome shotgun (WGS) entry which is preliminary data.</text>
</comment>
<keyword evidence="3 5" id="KW-1133">Transmembrane helix</keyword>
<evidence type="ECO:0000256" key="5">
    <source>
        <dbReference type="SAM" id="Phobius"/>
    </source>
</evidence>
<dbReference type="RefSeq" id="WP_063180866.1">
    <property type="nucleotide sequence ID" value="NZ_LQNT01000009.1"/>
</dbReference>
<dbReference type="GO" id="GO:0016020">
    <property type="term" value="C:membrane"/>
    <property type="evidence" value="ECO:0007669"/>
    <property type="project" value="UniProtKB-SubCell"/>
</dbReference>
<evidence type="ECO:0000259" key="6">
    <source>
        <dbReference type="Pfam" id="PF04932"/>
    </source>
</evidence>
<feature type="transmembrane region" description="Helical" evidence="5">
    <location>
        <begin position="32"/>
        <end position="47"/>
    </location>
</feature>
<comment type="subcellular location">
    <subcellularLocation>
        <location evidence="1">Membrane</location>
        <topology evidence="1">Multi-pass membrane protein</topology>
    </subcellularLocation>
</comment>
<evidence type="ECO:0000313" key="8">
    <source>
        <dbReference type="Proteomes" id="UP000076490"/>
    </source>
</evidence>
<feature type="transmembrane region" description="Helical" evidence="5">
    <location>
        <begin position="187"/>
        <end position="219"/>
    </location>
</feature>
<dbReference type="Pfam" id="PF04932">
    <property type="entry name" value="Wzy_C"/>
    <property type="match status" value="1"/>
</dbReference>
<keyword evidence="4 5" id="KW-0472">Membrane</keyword>
<dbReference type="Proteomes" id="UP000076490">
    <property type="component" value="Unassembled WGS sequence"/>
</dbReference>
<evidence type="ECO:0000256" key="3">
    <source>
        <dbReference type="ARBA" id="ARBA00022989"/>
    </source>
</evidence>
<evidence type="ECO:0000256" key="4">
    <source>
        <dbReference type="ARBA" id="ARBA00023136"/>
    </source>
</evidence>
<evidence type="ECO:0000256" key="1">
    <source>
        <dbReference type="ARBA" id="ARBA00004141"/>
    </source>
</evidence>
<organism evidence="7 8">
    <name type="scientific">Bhargavaea cecembensis</name>
    <dbReference type="NCBI Taxonomy" id="394098"/>
    <lineage>
        <taxon>Bacteria</taxon>
        <taxon>Bacillati</taxon>
        <taxon>Bacillota</taxon>
        <taxon>Bacilli</taxon>
        <taxon>Bacillales</taxon>
        <taxon>Caryophanaceae</taxon>
        <taxon>Bhargavaea</taxon>
    </lineage>
</organism>
<gene>
    <name evidence="7" type="ORF">AV656_08275</name>
</gene>
<feature type="transmembrane region" description="Helical" evidence="5">
    <location>
        <begin position="320"/>
        <end position="341"/>
    </location>
</feature>
<evidence type="ECO:0000256" key="2">
    <source>
        <dbReference type="ARBA" id="ARBA00022692"/>
    </source>
</evidence>
<feature type="transmembrane region" description="Helical" evidence="5">
    <location>
        <begin position="353"/>
        <end position="371"/>
    </location>
</feature>
<feature type="transmembrane region" description="Helical" evidence="5">
    <location>
        <begin position="110"/>
        <end position="132"/>
    </location>
</feature>
<dbReference type="InterPro" id="IPR007016">
    <property type="entry name" value="O-antigen_ligase-rel_domated"/>
</dbReference>
<dbReference type="PANTHER" id="PTHR37422">
    <property type="entry name" value="TEICHURONIC ACID BIOSYNTHESIS PROTEIN TUAE"/>
    <property type="match status" value="1"/>
</dbReference>
<dbReference type="PANTHER" id="PTHR37422:SF13">
    <property type="entry name" value="LIPOPOLYSACCHARIDE BIOSYNTHESIS PROTEIN PA4999-RELATED"/>
    <property type="match status" value="1"/>
</dbReference>
<dbReference type="EMBL" id="LQNT01000009">
    <property type="protein sequence ID" value="KZE38886.1"/>
    <property type="molecule type" value="Genomic_DNA"/>
</dbReference>
<feature type="domain" description="O-antigen ligase-related" evidence="6">
    <location>
        <begin position="192"/>
        <end position="336"/>
    </location>
</feature>
<name>A0A163FL17_9BACL</name>